<evidence type="ECO:0000259" key="1">
    <source>
        <dbReference type="Pfam" id="PF14528"/>
    </source>
</evidence>
<name>A0A6J5M3W2_9CAUD</name>
<protein>
    <submittedName>
        <fullName evidence="2">Homing endonuclease, LAGLIDADG</fullName>
    </submittedName>
</protein>
<dbReference type="EMBL" id="LR796375">
    <property type="protein sequence ID" value="CAB4140223.1"/>
    <property type="molecule type" value="Genomic_DNA"/>
</dbReference>
<gene>
    <name evidence="2" type="ORF">UFOVP403_7</name>
</gene>
<keyword evidence="2" id="KW-0255">Endonuclease</keyword>
<dbReference type="Gene3D" id="3.10.28.10">
    <property type="entry name" value="Homing endonucleases"/>
    <property type="match status" value="1"/>
</dbReference>
<accession>A0A6J5M3W2</accession>
<dbReference type="SUPFAM" id="SSF55608">
    <property type="entry name" value="Homing endonucleases"/>
    <property type="match status" value="1"/>
</dbReference>
<keyword evidence="2" id="KW-0540">Nuclease</keyword>
<dbReference type="InterPro" id="IPR027434">
    <property type="entry name" value="Homing_endonucl"/>
</dbReference>
<organism evidence="2">
    <name type="scientific">uncultured Caudovirales phage</name>
    <dbReference type="NCBI Taxonomy" id="2100421"/>
    <lineage>
        <taxon>Viruses</taxon>
        <taxon>Duplodnaviria</taxon>
        <taxon>Heunggongvirae</taxon>
        <taxon>Uroviricota</taxon>
        <taxon>Caudoviricetes</taxon>
        <taxon>Peduoviridae</taxon>
        <taxon>Maltschvirus</taxon>
        <taxon>Maltschvirus maltsch</taxon>
    </lineage>
</organism>
<feature type="domain" description="Homing endonuclease LAGLIDADG" evidence="1">
    <location>
        <begin position="6"/>
        <end position="78"/>
    </location>
</feature>
<dbReference type="GO" id="GO:0004519">
    <property type="term" value="F:endonuclease activity"/>
    <property type="evidence" value="ECO:0007669"/>
    <property type="project" value="UniProtKB-KW"/>
</dbReference>
<proteinExistence type="predicted"/>
<keyword evidence="2" id="KW-0378">Hydrolase</keyword>
<dbReference type="Pfam" id="PF14528">
    <property type="entry name" value="LAGLIDADG_3"/>
    <property type="match status" value="1"/>
</dbReference>
<reference evidence="2" key="1">
    <citation type="submission" date="2020-04" db="EMBL/GenBank/DDBJ databases">
        <authorList>
            <person name="Chiriac C."/>
            <person name="Salcher M."/>
            <person name="Ghai R."/>
            <person name="Kavagutti S V."/>
        </authorList>
    </citation>
    <scope>NUCLEOTIDE SEQUENCE</scope>
</reference>
<evidence type="ECO:0000313" key="2">
    <source>
        <dbReference type="EMBL" id="CAB4140223.1"/>
    </source>
</evidence>
<dbReference type="InterPro" id="IPR004860">
    <property type="entry name" value="LAGLIDADG_dom"/>
</dbReference>
<sequence length="124" mass="14349">MKATDGAYVAGLFDGEGCVRWDETARISITSCWPHHLHWIQKMFGFGNVRVVYEGDHKRRTAYRWECSGKNAVTFLEAVRPFLREKAHQADLLIRLVEYPASTAIRDRMVQQLKEHKKIDYGPA</sequence>